<feature type="binding site" evidence="3">
    <location>
        <position position="191"/>
    </location>
    <ligand>
        <name>substrate</name>
    </ligand>
</feature>
<name>A0AAE3ZU52_9ACTN</name>
<proteinExistence type="inferred from homology"/>
<accession>A0AAE3ZU52</accession>
<dbReference type="GO" id="GO:0016791">
    <property type="term" value="F:phosphatase activity"/>
    <property type="evidence" value="ECO:0007669"/>
    <property type="project" value="TreeGrafter"/>
</dbReference>
<dbReference type="GO" id="GO:0046872">
    <property type="term" value="F:metal ion binding"/>
    <property type="evidence" value="ECO:0007669"/>
    <property type="project" value="UniProtKB-KW"/>
</dbReference>
<keyword evidence="4" id="KW-0460">Magnesium</keyword>
<dbReference type="PIRSF" id="PIRSF000915">
    <property type="entry name" value="PGP-type_phosphatase"/>
    <property type="match status" value="1"/>
</dbReference>
<feature type="binding site" evidence="4">
    <location>
        <position position="17"/>
    </location>
    <ligand>
        <name>Mg(2+)</name>
        <dbReference type="ChEBI" id="CHEBI:18420"/>
    </ligand>
</feature>
<keyword evidence="4" id="KW-0479">Metal-binding</keyword>
<dbReference type="InterPro" id="IPR023214">
    <property type="entry name" value="HAD_sf"/>
</dbReference>
<dbReference type="InterPro" id="IPR006357">
    <property type="entry name" value="HAD-SF_hydro_IIA"/>
</dbReference>
<feature type="active site" description="Proton donor" evidence="2">
    <location>
        <position position="17"/>
    </location>
</feature>
<dbReference type="SUPFAM" id="SSF56784">
    <property type="entry name" value="HAD-like"/>
    <property type="match status" value="1"/>
</dbReference>
<evidence type="ECO:0000256" key="2">
    <source>
        <dbReference type="PIRSR" id="PIRSR000915-1"/>
    </source>
</evidence>
<dbReference type="Pfam" id="PF13242">
    <property type="entry name" value="Hydrolase_like"/>
    <property type="match status" value="1"/>
</dbReference>
<gene>
    <name evidence="5" type="ORF">J2S44_006384</name>
</gene>
<evidence type="ECO:0000313" key="5">
    <source>
        <dbReference type="EMBL" id="MDR7326134.1"/>
    </source>
</evidence>
<reference evidence="5 6" key="1">
    <citation type="submission" date="2023-07" db="EMBL/GenBank/DDBJ databases">
        <title>Sequencing the genomes of 1000 actinobacteria strains.</title>
        <authorList>
            <person name="Klenk H.-P."/>
        </authorList>
    </citation>
    <scope>NUCLEOTIDE SEQUENCE [LARGE SCALE GENOMIC DNA]</scope>
    <source>
        <strain evidence="5 6">DSM 44711</strain>
    </source>
</reference>
<dbReference type="InterPro" id="IPR036412">
    <property type="entry name" value="HAD-like_sf"/>
</dbReference>
<organism evidence="5 6">
    <name type="scientific">Catenuloplanes niger</name>
    <dbReference type="NCBI Taxonomy" id="587534"/>
    <lineage>
        <taxon>Bacteria</taxon>
        <taxon>Bacillati</taxon>
        <taxon>Actinomycetota</taxon>
        <taxon>Actinomycetes</taxon>
        <taxon>Micromonosporales</taxon>
        <taxon>Micromonosporaceae</taxon>
        <taxon>Catenuloplanes</taxon>
    </lineage>
</organism>
<dbReference type="GO" id="GO:0005737">
    <property type="term" value="C:cytoplasm"/>
    <property type="evidence" value="ECO:0007669"/>
    <property type="project" value="TreeGrafter"/>
</dbReference>
<feature type="binding site" evidence="4">
    <location>
        <position position="214"/>
    </location>
    <ligand>
        <name>Mg(2+)</name>
        <dbReference type="ChEBI" id="CHEBI:18420"/>
    </ligand>
</feature>
<dbReference type="PANTHER" id="PTHR19288">
    <property type="entry name" value="4-NITROPHENYLPHOSPHATASE-RELATED"/>
    <property type="match status" value="1"/>
</dbReference>
<sequence length="274" mass="27965">MSDRLIDGYDLVIFDLDGVVYLIDEPIPGAVEAIARLHEAGIPVAYATNNASRRAADVAGLLTGMGIPATPDEVLTSAGASAAVLAERLPAGARVLVVGADALRAEIEAVGLTVVSKAEDRPEAVAQGYGPAVGWADLAEASVAIRAGAMWLATNTDKTLPSPRGPLPGNGSLVAALRHALGRDPDVIVGKPAPALFTTAAERVGATKALVVGDRLDTDLEGAVRAGMDGLLVLTGVHTVEDLRAAPAEQRATFVAPDLSGLFAPAVKADDYKA</sequence>
<feature type="active site" description="Nucleophile" evidence="2">
    <location>
        <position position="15"/>
    </location>
</feature>
<comment type="caution">
    <text evidence="5">The sequence shown here is derived from an EMBL/GenBank/DDBJ whole genome shotgun (WGS) entry which is preliminary data.</text>
</comment>
<dbReference type="Pfam" id="PF13344">
    <property type="entry name" value="Hydrolase_6"/>
    <property type="match status" value="1"/>
</dbReference>
<keyword evidence="6" id="KW-1185">Reference proteome</keyword>
<comment type="similarity">
    <text evidence="1">Belongs to the HAD-like hydrolase superfamily.</text>
</comment>
<dbReference type="Gene3D" id="3.40.50.1000">
    <property type="entry name" value="HAD superfamily/HAD-like"/>
    <property type="match status" value="2"/>
</dbReference>
<dbReference type="NCBIfam" id="TIGR01460">
    <property type="entry name" value="HAD-SF-IIA"/>
    <property type="match status" value="1"/>
</dbReference>
<evidence type="ECO:0000256" key="1">
    <source>
        <dbReference type="PIRNR" id="PIRNR000915"/>
    </source>
</evidence>
<protein>
    <submittedName>
        <fullName evidence="5">HAD superfamily hydrolase (TIGR01450 family)</fullName>
    </submittedName>
</protein>
<dbReference type="Proteomes" id="UP001183629">
    <property type="component" value="Unassembled WGS sequence"/>
</dbReference>
<evidence type="ECO:0000256" key="3">
    <source>
        <dbReference type="PIRSR" id="PIRSR000915-2"/>
    </source>
</evidence>
<dbReference type="PANTHER" id="PTHR19288:SF95">
    <property type="entry name" value="D-GLYCEROL 3-PHOSPHATE PHOSPHATASE"/>
    <property type="match status" value="1"/>
</dbReference>
<keyword evidence="5" id="KW-0378">Hydrolase</keyword>
<evidence type="ECO:0000313" key="6">
    <source>
        <dbReference type="Proteomes" id="UP001183629"/>
    </source>
</evidence>
<dbReference type="AlphaFoldDB" id="A0AAE3ZU52"/>
<dbReference type="EMBL" id="JAVDYC010000001">
    <property type="protein sequence ID" value="MDR7326134.1"/>
    <property type="molecule type" value="Genomic_DNA"/>
</dbReference>
<comment type="cofactor">
    <cofactor evidence="4">
        <name>Mg(2+)</name>
        <dbReference type="ChEBI" id="CHEBI:18420"/>
    </cofactor>
    <text evidence="4">Divalent metal ions. Mg(2+) is the most effective.</text>
</comment>
<feature type="binding site" evidence="4">
    <location>
        <position position="15"/>
    </location>
    <ligand>
        <name>Mg(2+)</name>
        <dbReference type="ChEBI" id="CHEBI:18420"/>
    </ligand>
</feature>
<evidence type="ECO:0000256" key="4">
    <source>
        <dbReference type="PIRSR" id="PIRSR000915-3"/>
    </source>
</evidence>